<dbReference type="InterPro" id="IPR036259">
    <property type="entry name" value="MFS_trans_sf"/>
</dbReference>
<evidence type="ECO:0000256" key="5">
    <source>
        <dbReference type="ARBA" id="ARBA00022989"/>
    </source>
</evidence>
<feature type="transmembrane region" description="Helical" evidence="9">
    <location>
        <begin position="152"/>
        <end position="172"/>
    </location>
</feature>
<evidence type="ECO:0000256" key="8">
    <source>
        <dbReference type="SAM" id="MobiDB-lite"/>
    </source>
</evidence>
<evidence type="ECO:0000256" key="6">
    <source>
        <dbReference type="ARBA" id="ARBA00023136"/>
    </source>
</evidence>
<keyword evidence="3 7" id="KW-0813">Transport</keyword>
<evidence type="ECO:0000256" key="3">
    <source>
        <dbReference type="ARBA" id="ARBA00022448"/>
    </source>
</evidence>
<feature type="transmembrane region" description="Helical" evidence="9">
    <location>
        <begin position="538"/>
        <end position="560"/>
    </location>
</feature>
<dbReference type="GO" id="GO:0005886">
    <property type="term" value="C:plasma membrane"/>
    <property type="evidence" value="ECO:0007669"/>
    <property type="project" value="UniProtKB-ARBA"/>
</dbReference>
<dbReference type="Gene3D" id="1.20.1250.20">
    <property type="entry name" value="MFS general substrate transporter like domains"/>
    <property type="match status" value="1"/>
</dbReference>
<accession>C1FYW7</accession>
<feature type="transmembrane region" description="Helical" evidence="9">
    <location>
        <begin position="178"/>
        <end position="197"/>
    </location>
</feature>
<feature type="region of interest" description="Disordered" evidence="8">
    <location>
        <begin position="578"/>
        <end position="599"/>
    </location>
</feature>
<feature type="transmembrane region" description="Helical" evidence="9">
    <location>
        <begin position="480"/>
        <end position="501"/>
    </location>
</feature>
<dbReference type="OrthoDB" id="8904098at2759"/>
<feature type="transmembrane region" description="Helical" evidence="9">
    <location>
        <begin position="513"/>
        <end position="532"/>
    </location>
</feature>
<comment type="similarity">
    <text evidence="2 7">Belongs to the major facilitator superfamily. Proton-dependent oligopeptide transporter (POT/PTR) (TC 2.A.17) family.</text>
</comment>
<dbReference type="Pfam" id="PF00854">
    <property type="entry name" value="PTR2"/>
    <property type="match status" value="1"/>
</dbReference>
<keyword evidence="5 9" id="KW-1133">Transmembrane helix</keyword>
<proteinExistence type="inferred from homology"/>
<dbReference type="InterPro" id="IPR000109">
    <property type="entry name" value="POT_fam"/>
</dbReference>
<dbReference type="eggNOG" id="KOG1237">
    <property type="taxonomic scope" value="Eukaryota"/>
</dbReference>
<feature type="compositionally biased region" description="Basic and acidic residues" evidence="8">
    <location>
        <begin position="1"/>
        <end position="13"/>
    </location>
</feature>
<comment type="subcellular location">
    <subcellularLocation>
        <location evidence="1 7">Membrane</location>
        <topology evidence="1 7">Multi-pass membrane protein</topology>
    </subcellularLocation>
</comment>
<feature type="transmembrane region" description="Helical" evidence="9">
    <location>
        <begin position="395"/>
        <end position="412"/>
    </location>
</feature>
<dbReference type="RefSeq" id="XP_010756566.1">
    <property type="nucleotide sequence ID" value="XM_010758264.1"/>
</dbReference>
<dbReference type="FunCoup" id="C1FYW7">
    <property type="interactions" value="1017"/>
</dbReference>
<dbReference type="SUPFAM" id="SSF103473">
    <property type="entry name" value="MFS general substrate transporter"/>
    <property type="match status" value="1"/>
</dbReference>
<evidence type="ECO:0008006" key="12">
    <source>
        <dbReference type="Google" id="ProtNLM"/>
    </source>
</evidence>
<organism evidence="10 11">
    <name type="scientific">Paracoccidioides brasiliensis (strain Pb18)</name>
    <dbReference type="NCBI Taxonomy" id="502780"/>
    <lineage>
        <taxon>Eukaryota</taxon>
        <taxon>Fungi</taxon>
        <taxon>Dikarya</taxon>
        <taxon>Ascomycota</taxon>
        <taxon>Pezizomycotina</taxon>
        <taxon>Eurotiomycetes</taxon>
        <taxon>Eurotiomycetidae</taxon>
        <taxon>Onygenales</taxon>
        <taxon>Ajellomycetaceae</taxon>
        <taxon>Paracoccidioides</taxon>
    </lineage>
</organism>
<reference evidence="10 11" key="1">
    <citation type="journal article" date="2011" name="PLoS Genet.">
        <title>Comparative genomic analysis of human fungal pathogens causing paracoccidioidomycosis.</title>
        <authorList>
            <person name="Desjardins C.A."/>
            <person name="Champion M.D."/>
            <person name="Holder J.W."/>
            <person name="Muszewska A."/>
            <person name="Goldberg J."/>
            <person name="Bailao A.M."/>
            <person name="Brigido M.M."/>
            <person name="Ferreira M.E."/>
            <person name="Garcia A.M."/>
            <person name="Grynberg M."/>
            <person name="Gujja S."/>
            <person name="Heiman D.I."/>
            <person name="Henn M.R."/>
            <person name="Kodira C.D."/>
            <person name="Leon-Narvaez H."/>
            <person name="Longo L.V."/>
            <person name="Ma L.J."/>
            <person name="Malavazi I."/>
            <person name="Matsuo A.L."/>
            <person name="Morais F.V."/>
            <person name="Pereira M."/>
            <person name="Rodriguez-Brito S."/>
            <person name="Sakthikumar S."/>
            <person name="Salem-Izacc S.M."/>
            <person name="Sykes S.M."/>
            <person name="Teixeira M.M."/>
            <person name="Vallejo M.C."/>
            <person name="Walter M.E."/>
            <person name="Yandava C."/>
            <person name="Young S."/>
            <person name="Zeng Q."/>
            <person name="Zucker J."/>
            <person name="Felipe M.S."/>
            <person name="Goldman G.H."/>
            <person name="Haas B.J."/>
            <person name="McEwen J.G."/>
            <person name="Nino-Vega G."/>
            <person name="Puccia R."/>
            <person name="San-Blas G."/>
            <person name="Soares C.M."/>
            <person name="Birren B.W."/>
            <person name="Cuomo C.A."/>
        </authorList>
    </citation>
    <scope>NUCLEOTIDE SEQUENCE [LARGE SCALE GENOMIC DNA]</scope>
    <source>
        <strain evidence="10 11">Pb18</strain>
    </source>
</reference>
<evidence type="ECO:0000256" key="7">
    <source>
        <dbReference type="RuleBase" id="RU003755"/>
    </source>
</evidence>
<keyword evidence="4 7" id="KW-0812">Transmembrane</keyword>
<dbReference type="GO" id="GO:0071916">
    <property type="term" value="F:dipeptide transmembrane transporter activity"/>
    <property type="evidence" value="ECO:0007669"/>
    <property type="project" value="UniProtKB-ARBA"/>
</dbReference>
<dbReference type="InParanoid" id="C1FYW7"/>
<dbReference type="VEuPathDB" id="FungiDB:PADG_00993"/>
<dbReference type="PROSITE" id="PS01023">
    <property type="entry name" value="PTR2_2"/>
    <property type="match status" value="1"/>
</dbReference>
<keyword evidence="11" id="KW-1185">Reference proteome</keyword>
<dbReference type="KEGG" id="pbn:PADG_00993"/>
<feature type="transmembrane region" description="Helical" evidence="9">
    <location>
        <begin position="424"/>
        <end position="447"/>
    </location>
</feature>
<dbReference type="HOGENOM" id="CLU_004790_4_2_1"/>
<dbReference type="GeneID" id="22580744"/>
<feature type="transmembrane region" description="Helical" evidence="9">
    <location>
        <begin position="348"/>
        <end position="365"/>
    </location>
</feature>
<evidence type="ECO:0000256" key="4">
    <source>
        <dbReference type="ARBA" id="ARBA00022692"/>
    </source>
</evidence>
<evidence type="ECO:0000256" key="2">
    <source>
        <dbReference type="ARBA" id="ARBA00005982"/>
    </source>
</evidence>
<feature type="transmembrane region" description="Helical" evidence="9">
    <location>
        <begin position="240"/>
        <end position="261"/>
    </location>
</feature>
<keyword evidence="6 9" id="KW-0472">Membrane</keyword>
<dbReference type="Proteomes" id="UP000001628">
    <property type="component" value="Unassembled WGS sequence"/>
</dbReference>
<evidence type="ECO:0000256" key="1">
    <source>
        <dbReference type="ARBA" id="ARBA00004141"/>
    </source>
</evidence>
<dbReference type="FunFam" id="1.20.1250.20:FF:000085">
    <property type="entry name" value="MFS peptide transporter Ptr2"/>
    <property type="match status" value="1"/>
</dbReference>
<evidence type="ECO:0000313" key="11">
    <source>
        <dbReference type="Proteomes" id="UP000001628"/>
    </source>
</evidence>
<dbReference type="PANTHER" id="PTHR11654">
    <property type="entry name" value="OLIGOPEPTIDE TRANSPORTER-RELATED"/>
    <property type="match status" value="1"/>
</dbReference>
<sequence>MTDQKLENKEPHLNELPAVGNYDGKEFTGDRILATSNAEALLPSFSHKKGVVTPDGEEPTDLEKRTLQHVPENLPLSAWLVAAVELSERFTYYGMTGVFQNYIQRPLDGSLGRGALGLGRQGATGLVTFFQFWCFVTPIFGAIVADQYLGKYLAILCFCLVYIVGLLILFLTSLPVSLAHGAGLGGFIVAIIIIGIGTGGIKSNVAPLIADQYTRKRMAIKTNKKGQRVIIDPALTIQRIYMIFYACINIGALSLLATPYLERDVGFWSAYLLGLCVFITGTSVLIFGRKFYVIRSPEGSVITNAFKAVWVMIINRNMDAPKSSFQVEQGMGRSFPWNDHFVDELKRALVACQVFAFYPIYWAVYGQFSGNFVAQAGQMEGHGIPNDLMQNFDPISIIIIIPILDRIIYPILQRFHISFRPISRISLGFTVASLAMLYAAVVQHLIYSTGPCFQNPLCDLSKVDGVARGNHVHIGIQTPAYVFIGISEIFASVSGLEYAYTKAPPSMKSFVQAMYLLTNAFGAAIGEALIPAAYDPAILWMFVGLCGASLTAGIIFWFTFRKLNDKEEVLNALDYDGMKEEGEGDYPQSQPEKETKSGL</sequence>
<dbReference type="OMA" id="WMHGAEG"/>
<name>C1FYW7_PARBD</name>
<feature type="region of interest" description="Disordered" evidence="8">
    <location>
        <begin position="1"/>
        <end position="22"/>
    </location>
</feature>
<dbReference type="InterPro" id="IPR018456">
    <property type="entry name" value="PTR2_symporter_CS"/>
</dbReference>
<evidence type="ECO:0000313" key="10">
    <source>
        <dbReference type="EMBL" id="EEH44704.1"/>
    </source>
</evidence>
<evidence type="ECO:0000256" key="9">
    <source>
        <dbReference type="SAM" id="Phobius"/>
    </source>
</evidence>
<feature type="transmembrane region" description="Helical" evidence="9">
    <location>
        <begin position="267"/>
        <end position="287"/>
    </location>
</feature>
<dbReference type="AlphaFoldDB" id="C1FYW7"/>
<feature type="transmembrane region" description="Helical" evidence="9">
    <location>
        <begin position="126"/>
        <end position="145"/>
    </location>
</feature>
<dbReference type="EMBL" id="KN275957">
    <property type="protein sequence ID" value="EEH44704.1"/>
    <property type="molecule type" value="Genomic_DNA"/>
</dbReference>
<gene>
    <name evidence="10" type="ORF">PADG_00993</name>
</gene>
<protein>
    <recommendedName>
        <fullName evidence="12">Peptide transporter PTR2</fullName>
    </recommendedName>
</protein>